<comment type="function">
    <text evidence="2">This virulence factor of S.pyogenes specifically cleaves the human serum chemotaxin C5a at '68-Lys-|-Asp-69' bond near its C-terminus, destroying its ability to serve as a chemoattractant.</text>
</comment>
<evidence type="ECO:0000256" key="12">
    <source>
        <dbReference type="ARBA" id="ARBA00023026"/>
    </source>
</evidence>
<evidence type="ECO:0000256" key="7">
    <source>
        <dbReference type="ARBA" id="ARBA00022525"/>
    </source>
</evidence>
<dbReference type="InterPro" id="IPR051048">
    <property type="entry name" value="Peptidase_S8/S53_subtilisin"/>
</dbReference>
<feature type="domain" description="Gram-positive cocci surface proteins LPxTG" evidence="17">
    <location>
        <begin position="909"/>
        <end position="946"/>
    </location>
</feature>
<dbReference type="Gene3D" id="2.60.40.10">
    <property type="entry name" value="Immunoglobulins"/>
    <property type="match status" value="1"/>
</dbReference>
<dbReference type="PANTHER" id="PTHR43399:SF4">
    <property type="entry name" value="CELL WALL-ASSOCIATED PROTEASE"/>
    <property type="match status" value="1"/>
</dbReference>
<dbReference type="InterPro" id="IPR019931">
    <property type="entry name" value="LPXTG_anchor"/>
</dbReference>
<keyword evidence="10" id="KW-0378">Hydrolase</keyword>
<organism evidence="18 19">
    <name type="scientific">Streptococcus didelphis</name>
    <dbReference type="NCBI Taxonomy" id="102886"/>
    <lineage>
        <taxon>Bacteria</taxon>
        <taxon>Bacillati</taxon>
        <taxon>Bacillota</taxon>
        <taxon>Bacilli</taxon>
        <taxon>Lactobacillales</taxon>
        <taxon>Streptococcaceae</taxon>
        <taxon>Streptococcus</taxon>
    </lineage>
</organism>
<gene>
    <name evidence="18" type="ORF">N1496_06290</name>
</gene>
<dbReference type="Pfam" id="PF02225">
    <property type="entry name" value="PA"/>
    <property type="match status" value="1"/>
</dbReference>
<dbReference type="SUPFAM" id="SSF52025">
    <property type="entry name" value="PA domain"/>
    <property type="match status" value="1"/>
</dbReference>
<dbReference type="EMBL" id="CP110509">
    <property type="protein sequence ID" value="WMB28813.1"/>
    <property type="molecule type" value="Genomic_DNA"/>
</dbReference>
<proteinExistence type="inferred from homology"/>
<keyword evidence="19" id="KW-1185">Reference proteome</keyword>
<dbReference type="Pfam" id="PF00746">
    <property type="entry name" value="Gram_pos_anchor"/>
    <property type="match status" value="1"/>
</dbReference>
<keyword evidence="16" id="KW-0812">Transmembrane</keyword>
<dbReference type="InterPro" id="IPR003137">
    <property type="entry name" value="PA_domain"/>
</dbReference>
<keyword evidence="9" id="KW-0732">Signal</keyword>
<dbReference type="Gene3D" id="2.60.40.1710">
    <property type="entry name" value="Subtilisin-like superfamily"/>
    <property type="match status" value="1"/>
</dbReference>
<keyword evidence="6" id="KW-0134">Cell wall</keyword>
<comment type="similarity">
    <text evidence="3 15">Belongs to the peptidase S8 family.</text>
</comment>
<evidence type="ECO:0000256" key="6">
    <source>
        <dbReference type="ARBA" id="ARBA00022512"/>
    </source>
</evidence>
<dbReference type="Gene3D" id="3.40.50.200">
    <property type="entry name" value="Peptidase S8/S53 domain"/>
    <property type="match status" value="1"/>
</dbReference>
<evidence type="ECO:0000256" key="8">
    <source>
        <dbReference type="ARBA" id="ARBA00022670"/>
    </source>
</evidence>
<evidence type="ECO:0000256" key="14">
    <source>
        <dbReference type="ARBA" id="ARBA00030432"/>
    </source>
</evidence>
<dbReference type="NCBIfam" id="TIGR01167">
    <property type="entry name" value="LPXTG_anchor"/>
    <property type="match status" value="1"/>
</dbReference>
<dbReference type="Pfam" id="PF00082">
    <property type="entry name" value="Peptidase_S8"/>
    <property type="match status" value="1"/>
</dbReference>
<dbReference type="InterPro" id="IPR023828">
    <property type="entry name" value="Peptidase_S8_Ser-AS"/>
</dbReference>
<evidence type="ECO:0000313" key="19">
    <source>
        <dbReference type="Proteomes" id="UP001238096"/>
    </source>
</evidence>
<evidence type="ECO:0000256" key="3">
    <source>
        <dbReference type="ARBA" id="ARBA00011073"/>
    </source>
</evidence>
<dbReference type="InterPro" id="IPR036852">
    <property type="entry name" value="Peptidase_S8/S53_dom_sf"/>
</dbReference>
<dbReference type="PROSITE" id="PS51892">
    <property type="entry name" value="SUBTILASE"/>
    <property type="match status" value="1"/>
</dbReference>
<keyword evidence="16" id="KW-0472">Membrane</keyword>
<keyword evidence="8" id="KW-0645">Protease</keyword>
<evidence type="ECO:0000256" key="10">
    <source>
        <dbReference type="ARBA" id="ARBA00022801"/>
    </source>
</evidence>
<evidence type="ECO:0000256" key="9">
    <source>
        <dbReference type="ARBA" id="ARBA00022729"/>
    </source>
</evidence>
<dbReference type="Pfam" id="PF22143">
    <property type="entry name" value="ScpA_C"/>
    <property type="match status" value="1"/>
</dbReference>
<keyword evidence="16" id="KW-1133">Transmembrane helix</keyword>
<keyword evidence="12" id="KW-0843">Virulence</keyword>
<dbReference type="InterPro" id="IPR053869">
    <property type="entry name" value="ScpA_Fn3_3rd"/>
</dbReference>
<accession>A0ABY9LJA1</accession>
<evidence type="ECO:0000256" key="5">
    <source>
        <dbReference type="ARBA" id="ARBA00020956"/>
    </source>
</evidence>
<dbReference type="PANTHER" id="PTHR43399">
    <property type="entry name" value="SUBTILISIN-RELATED"/>
    <property type="match status" value="1"/>
</dbReference>
<evidence type="ECO:0000256" key="2">
    <source>
        <dbReference type="ARBA" id="ARBA00002909"/>
    </source>
</evidence>
<dbReference type="Pfam" id="PF06280">
    <property type="entry name" value="fn3_5"/>
    <property type="match status" value="1"/>
</dbReference>
<dbReference type="PROSITE" id="PS00138">
    <property type="entry name" value="SUBTILASE_SER"/>
    <property type="match status" value="1"/>
</dbReference>
<sequence length="946" mass="104751">MAFFYNYNDKNDNLGDHLKDVGHGNNVASILAGNAQETSEDYLFKGVAPEAQLLYHYVKVTDENPKLYAQAIKDATDLGAKAINMSFGVGEESMGSLPPEVHEAFKYAFNKGVALITGAGNDTSFGGLNFKPLTENPDFGIIGSPAFFEEAWAVASYSPEDILTEVITLNSDDKTSSHLPIEVTTTFEKNKALTFQFVNYGKKEDFEGKNLTGQIALVERGGDYDFIDKMKNAKAAGAAGIIIFNNVEKDGLYQLQKLGDFPIAFMTKEAGQELAKQSGKKVTFTGEKKVTKDVRGARISNFSSWGLTPEGALKPDITAPGEDVLAAANDNTYKLVQGTSMSTPHVTGIISLLQKHFETKYPEKTDKERLDLIKKIVMSSATTLYSQADKAFYSPRQQGAGIIDAEKALNADMYLTSQAGDSKINLGDIEDQFTFTVRVHNMSDNEKSLSYQANLLSDQVEGQHFALKPRALYDTEWKDVTVAANSHTDVTITIDANKFKDMLLKEMKNGFFYDGFVRFKAKDGNEAELMSIPFLGFRGDFANLNALEKSIYDSLDGTFYYKPEAGADKLQLNYDNFSFQLEKNNYTALLTDVSSWSLIQARKNLKEDDLDSLSETTELIILGTFAKSDGLSENYYLELDENGRPQFIISPNGDSNRDFVQFQGTFLRNVKDFGVEVLDNKQNLVWKSESIVGRKTFKNQASVLDFTRWNGQDQAGNTVADGQYTYRIVYTPVLEGALEQHMEFTVHVYTQKPTLPLAANLDTESQKLTLTQLAKRDFPIYRTRIVYNYMDGDTPTTAYIEPNEDGSFTLINAVEGMDGQMIPISLDQFIYLVEDMAGNMAHISVRDLLNAAITDIRNSDQANKPAEDALGNVSGKNLDYTGESATHQLSVTVSDNYKAANLDETGQELPTTGDTNQRTLAIAGILAIATSLLLGLFKLFSKKKKK</sequence>
<dbReference type="InterPro" id="IPR015500">
    <property type="entry name" value="Peptidase_S8_subtilisin-rel"/>
</dbReference>
<keyword evidence="13" id="KW-0572">Peptidoglycan-anchor</keyword>
<evidence type="ECO:0000313" key="18">
    <source>
        <dbReference type="EMBL" id="WMB28813.1"/>
    </source>
</evidence>
<dbReference type="InterPro" id="IPR013783">
    <property type="entry name" value="Ig-like_fold"/>
</dbReference>
<evidence type="ECO:0000256" key="1">
    <source>
        <dbReference type="ARBA" id="ARBA00001404"/>
    </source>
</evidence>
<dbReference type="SUPFAM" id="SSF52743">
    <property type="entry name" value="Subtilisin-like"/>
    <property type="match status" value="1"/>
</dbReference>
<dbReference type="Gene3D" id="2.60.40.4070">
    <property type="match status" value="1"/>
</dbReference>
<name>A0ABY9LJA1_9STRE</name>
<evidence type="ECO:0000256" key="4">
    <source>
        <dbReference type="ARBA" id="ARBA00012942"/>
    </source>
</evidence>
<dbReference type="InterPro" id="IPR000209">
    <property type="entry name" value="Peptidase_S8/S53_dom"/>
</dbReference>
<protein>
    <recommendedName>
        <fullName evidence="5">C5a peptidase</fullName>
        <ecNumber evidence="4">3.4.21.110</ecNumber>
    </recommendedName>
    <alternativeName>
        <fullName evidence="14">SCP</fullName>
    </alternativeName>
</protein>
<evidence type="ECO:0000259" key="17">
    <source>
        <dbReference type="PROSITE" id="PS50847"/>
    </source>
</evidence>
<reference evidence="19" key="1">
    <citation type="submission" date="2022-10" db="EMBL/GenBank/DDBJ databases">
        <title>Streptococcus didelphis as causative of fatal infections in opossums (Didelphis albiventris).</title>
        <authorList>
            <person name="Breyer G.M."/>
            <person name="Da Silva M.E.R.J."/>
            <person name="Siqueira F.M."/>
        </authorList>
    </citation>
    <scope>NUCLEOTIDE SEQUENCE [LARGE SCALE GENOMIC DNA]</scope>
    <source>
        <strain evidence="19">LBVP101/21</strain>
    </source>
</reference>
<keyword evidence="11" id="KW-0720">Serine protease</keyword>
<dbReference type="PROSITE" id="PS50847">
    <property type="entry name" value="GRAM_POS_ANCHORING"/>
    <property type="match status" value="1"/>
</dbReference>
<feature type="transmembrane region" description="Helical" evidence="16">
    <location>
        <begin position="920"/>
        <end position="940"/>
    </location>
</feature>
<evidence type="ECO:0000256" key="16">
    <source>
        <dbReference type="SAM" id="Phobius"/>
    </source>
</evidence>
<dbReference type="Proteomes" id="UP001238096">
    <property type="component" value="Chromosome"/>
</dbReference>
<comment type="catalytic activity">
    <reaction evidence="1">
        <text>The primary cleavage site is at 67-His-|-Lys-68 in human C5a with a minor secondary cleavage site at 58-Ala-|-Ser-59.</text>
        <dbReference type="EC" id="3.4.21.110"/>
    </reaction>
</comment>
<dbReference type="InterPro" id="IPR010435">
    <property type="entry name" value="C5a/SBT2-like_Fn3"/>
</dbReference>
<dbReference type="Gene3D" id="3.50.30.30">
    <property type="match status" value="1"/>
</dbReference>
<evidence type="ECO:0000256" key="11">
    <source>
        <dbReference type="ARBA" id="ARBA00022825"/>
    </source>
</evidence>
<evidence type="ECO:0000256" key="13">
    <source>
        <dbReference type="ARBA" id="ARBA00023088"/>
    </source>
</evidence>
<evidence type="ECO:0000256" key="15">
    <source>
        <dbReference type="PROSITE-ProRule" id="PRU01240"/>
    </source>
</evidence>
<comment type="caution">
    <text evidence="15">Lacks conserved residue(s) required for the propagation of feature annotation.</text>
</comment>
<dbReference type="PRINTS" id="PR00723">
    <property type="entry name" value="SUBTILISIN"/>
</dbReference>
<keyword evidence="7" id="KW-0964">Secreted</keyword>
<dbReference type="InterPro" id="IPR046450">
    <property type="entry name" value="PA_dom_sf"/>
</dbReference>
<dbReference type="EC" id="3.4.21.110" evidence="4"/>